<dbReference type="Proteomes" id="UP000061457">
    <property type="component" value="Chromosome I"/>
</dbReference>
<proteinExistence type="predicted"/>
<evidence type="ECO:0000313" key="4">
    <source>
        <dbReference type="Proteomes" id="UP000061457"/>
    </source>
</evidence>
<dbReference type="AlphaFoldDB" id="A0A0S2K1K4"/>
<dbReference type="SMART" id="SM00422">
    <property type="entry name" value="HTH_MERR"/>
    <property type="match status" value="1"/>
</dbReference>
<dbReference type="CDD" id="cd02440">
    <property type="entry name" value="AdoMet_MTases"/>
    <property type="match status" value="1"/>
</dbReference>
<accession>A0A0S2K1K4</accession>
<dbReference type="Pfam" id="PF08241">
    <property type="entry name" value="Methyltransf_11"/>
    <property type="match status" value="1"/>
</dbReference>
<dbReference type="GO" id="GO:0008757">
    <property type="term" value="F:S-adenosylmethionine-dependent methyltransferase activity"/>
    <property type="evidence" value="ECO:0007669"/>
    <property type="project" value="InterPro"/>
</dbReference>
<dbReference type="PATRIC" id="fig|161398.10.peg.1477"/>
<evidence type="ECO:0000256" key="1">
    <source>
        <dbReference type="ARBA" id="ARBA00023125"/>
    </source>
</evidence>
<name>A0A0S2K1K4_9GAMM</name>
<gene>
    <name evidence="3" type="ORF">PP2015_1453</name>
</gene>
<dbReference type="Gene3D" id="1.10.1660.10">
    <property type="match status" value="1"/>
</dbReference>
<dbReference type="OrthoDB" id="9808480at2"/>
<evidence type="ECO:0000313" key="3">
    <source>
        <dbReference type="EMBL" id="ALO41957.1"/>
    </source>
</evidence>
<feature type="domain" description="HTH merR-type" evidence="2">
    <location>
        <begin position="1"/>
        <end position="69"/>
    </location>
</feature>
<dbReference type="InterPro" id="IPR047057">
    <property type="entry name" value="MerR_fam"/>
</dbReference>
<dbReference type="GO" id="GO:0003677">
    <property type="term" value="F:DNA binding"/>
    <property type="evidence" value="ECO:0007669"/>
    <property type="project" value="UniProtKB-KW"/>
</dbReference>
<dbReference type="InterPro" id="IPR000551">
    <property type="entry name" value="MerR-type_HTH_dom"/>
</dbReference>
<dbReference type="InterPro" id="IPR009061">
    <property type="entry name" value="DNA-bd_dom_put_sf"/>
</dbReference>
<dbReference type="Gene3D" id="3.40.50.150">
    <property type="entry name" value="Vaccinia Virus protein VP39"/>
    <property type="match status" value="1"/>
</dbReference>
<dbReference type="PANTHER" id="PTHR30204:SF97">
    <property type="entry name" value="MERR FAMILY REGULATORY PROTEIN"/>
    <property type="match status" value="1"/>
</dbReference>
<dbReference type="KEGG" id="pphe:PP2015_1453"/>
<reference evidence="3 4" key="1">
    <citation type="submission" date="2015-11" db="EMBL/GenBank/DDBJ databases">
        <authorList>
            <person name="Zhang Y."/>
            <person name="Guo Z."/>
        </authorList>
    </citation>
    <scope>NUCLEOTIDE SEQUENCE [LARGE SCALE GENOMIC DNA]</scope>
    <source>
        <strain evidence="3 4">KCTC 12086</strain>
    </source>
</reference>
<dbReference type="PROSITE" id="PS50937">
    <property type="entry name" value="HTH_MERR_2"/>
    <property type="match status" value="1"/>
</dbReference>
<dbReference type="SUPFAM" id="SSF46955">
    <property type="entry name" value="Putative DNA-binding domain"/>
    <property type="match status" value="1"/>
</dbReference>
<dbReference type="InterPro" id="IPR013216">
    <property type="entry name" value="Methyltransf_11"/>
</dbReference>
<protein>
    <submittedName>
        <fullName evidence="3">Putative transcriptional regulator</fullName>
    </submittedName>
</protein>
<organism evidence="3 4">
    <name type="scientific">Pseudoalteromonas phenolica</name>
    <dbReference type="NCBI Taxonomy" id="161398"/>
    <lineage>
        <taxon>Bacteria</taxon>
        <taxon>Pseudomonadati</taxon>
        <taxon>Pseudomonadota</taxon>
        <taxon>Gammaproteobacteria</taxon>
        <taxon>Alteromonadales</taxon>
        <taxon>Pseudoalteromonadaceae</taxon>
        <taxon>Pseudoalteromonas</taxon>
    </lineage>
</organism>
<keyword evidence="1" id="KW-0238">DNA-binding</keyword>
<dbReference type="GO" id="GO:0003700">
    <property type="term" value="F:DNA-binding transcription factor activity"/>
    <property type="evidence" value="ECO:0007669"/>
    <property type="project" value="InterPro"/>
</dbReference>
<dbReference type="RefSeq" id="WP_058029648.1">
    <property type="nucleotide sequence ID" value="NZ_CP013187.1"/>
</dbReference>
<dbReference type="Pfam" id="PF13411">
    <property type="entry name" value="MerR_1"/>
    <property type="match status" value="1"/>
</dbReference>
<dbReference type="PANTHER" id="PTHR30204">
    <property type="entry name" value="REDOX-CYCLING DRUG-SENSING TRANSCRIPTIONAL ACTIVATOR SOXR"/>
    <property type="match status" value="1"/>
</dbReference>
<dbReference type="InterPro" id="IPR029063">
    <property type="entry name" value="SAM-dependent_MTases_sf"/>
</dbReference>
<evidence type="ECO:0000259" key="2">
    <source>
        <dbReference type="PROSITE" id="PS50937"/>
    </source>
</evidence>
<keyword evidence="4" id="KW-1185">Reference proteome</keyword>
<dbReference type="STRING" id="161398.PP2015_1453"/>
<dbReference type="EMBL" id="CP013187">
    <property type="protein sequence ID" value="ALO41957.1"/>
    <property type="molecule type" value="Genomic_DNA"/>
</dbReference>
<dbReference type="SUPFAM" id="SSF53335">
    <property type="entry name" value="S-adenosyl-L-methionine-dependent methyltransferases"/>
    <property type="match status" value="1"/>
</dbReference>
<sequence length="392" mass="44375">MFLISGLAKRVGLSRTTLLYYEKLGVIRGQRLGNGYRVYTELDAQRLTLVMQLQAGGLSLKECITCLNGKIDKGILSERLRLLDEEIVQKQKARKLLSGLLGESSNRDFHAQLNELAPQAHYEWLLQQGFTEKEAQRIRWLSKDMNTHDQYMQDFLTVFEPLTRWGPGDDSDTLKAISHIPSKASNILEIGSGKGLSTCLLAEQSNAQITAIDNEPIAVTNLAELIESKGYAEQVTPMCASMSELPFKAHSFDAILAESCVYIMGFEEALKQWQTVLKVDGLIIVSDLVWLTSKPNEKYQSFWSTEYPAMTNVDTRLIQAKKLGFEVLDDFTISAKAWQNYWQPLQARLNTLKASMPESQAIKDIQTELDMYQSHDGSQFGYHFFVLRRNAL</sequence>